<keyword evidence="1" id="KW-0812">Transmembrane</keyword>
<evidence type="ECO:0000256" key="2">
    <source>
        <dbReference type="SAM" id="SignalP"/>
    </source>
</evidence>
<dbReference type="InterPro" id="IPR039426">
    <property type="entry name" value="TonB-dep_rcpt-like"/>
</dbReference>
<keyword evidence="2" id="KW-0732">Signal</keyword>
<dbReference type="InterPro" id="IPR037066">
    <property type="entry name" value="Plug_dom_sf"/>
</dbReference>
<dbReference type="InterPro" id="IPR008969">
    <property type="entry name" value="CarboxyPept-like_regulatory"/>
</dbReference>
<dbReference type="SUPFAM" id="SSF49464">
    <property type="entry name" value="Carboxypeptidase regulatory domain-like"/>
    <property type="match status" value="1"/>
</dbReference>
<comment type="subcellular location">
    <subcellularLocation>
        <location evidence="1">Cell outer membrane</location>
        <topology evidence="1">Multi-pass membrane protein</topology>
    </subcellularLocation>
</comment>
<gene>
    <name evidence="4" type="ORF">WJU16_23235</name>
</gene>
<name>A0ABZ2YMC5_9BACT</name>
<keyword evidence="1" id="KW-1134">Transmembrane beta strand</keyword>
<keyword evidence="1" id="KW-0813">Transport</keyword>
<dbReference type="Pfam" id="PF07715">
    <property type="entry name" value="Plug"/>
    <property type="match status" value="1"/>
</dbReference>
<comment type="similarity">
    <text evidence="1">Belongs to the TonB-dependent receptor family.</text>
</comment>
<keyword evidence="5" id="KW-1185">Reference proteome</keyword>
<organism evidence="4 5">
    <name type="scientific">Chitinophaga pollutisoli</name>
    <dbReference type="NCBI Taxonomy" id="3133966"/>
    <lineage>
        <taxon>Bacteria</taxon>
        <taxon>Pseudomonadati</taxon>
        <taxon>Bacteroidota</taxon>
        <taxon>Chitinophagia</taxon>
        <taxon>Chitinophagales</taxon>
        <taxon>Chitinophagaceae</taxon>
        <taxon>Chitinophaga</taxon>
    </lineage>
</organism>
<keyword evidence="1" id="KW-0998">Cell outer membrane</keyword>
<dbReference type="NCBIfam" id="TIGR04057">
    <property type="entry name" value="SusC_RagA_signa"/>
    <property type="match status" value="1"/>
</dbReference>
<evidence type="ECO:0000256" key="1">
    <source>
        <dbReference type="PROSITE-ProRule" id="PRU01360"/>
    </source>
</evidence>
<dbReference type="InterPro" id="IPR023996">
    <property type="entry name" value="TonB-dep_OMP_SusC/RagA"/>
</dbReference>
<accession>A0ABZ2YMC5</accession>
<protein>
    <submittedName>
        <fullName evidence="4">SusC/RagA family TonB-linked outer membrane protein</fullName>
    </submittedName>
</protein>
<dbReference type="InterPro" id="IPR023997">
    <property type="entry name" value="TonB-dep_OMP_SusC/RagA_CS"/>
</dbReference>
<evidence type="ECO:0000313" key="4">
    <source>
        <dbReference type="EMBL" id="WZN40881.1"/>
    </source>
</evidence>
<reference evidence="5" key="1">
    <citation type="submission" date="2024-03" db="EMBL/GenBank/DDBJ databases">
        <title>Chitinophaga horti sp. nov., isolated from garden soil.</title>
        <authorList>
            <person name="Lee D.S."/>
            <person name="Han D.M."/>
            <person name="Baek J.H."/>
            <person name="Choi D.G."/>
            <person name="Jeon J.H."/>
            <person name="Jeon C.O."/>
        </authorList>
    </citation>
    <scope>NUCLEOTIDE SEQUENCE [LARGE SCALE GENOMIC DNA]</scope>
    <source>
        <strain evidence="5">GPA1</strain>
    </source>
</reference>
<dbReference type="Pfam" id="PF13620">
    <property type="entry name" value="CarboxypepD_reg"/>
    <property type="match status" value="1"/>
</dbReference>
<evidence type="ECO:0000313" key="5">
    <source>
        <dbReference type="Proteomes" id="UP001485459"/>
    </source>
</evidence>
<dbReference type="Gene3D" id="2.170.130.10">
    <property type="entry name" value="TonB-dependent receptor, plug domain"/>
    <property type="match status" value="1"/>
</dbReference>
<dbReference type="PROSITE" id="PS51257">
    <property type="entry name" value="PROKAR_LIPOPROTEIN"/>
    <property type="match status" value="1"/>
</dbReference>
<feature type="chain" id="PRO_5046096113" evidence="2">
    <location>
        <begin position="25"/>
        <end position="1036"/>
    </location>
</feature>
<dbReference type="RefSeq" id="WP_341835746.1">
    <property type="nucleotide sequence ID" value="NZ_CP149822.1"/>
</dbReference>
<dbReference type="Proteomes" id="UP001485459">
    <property type="component" value="Chromosome"/>
</dbReference>
<dbReference type="NCBIfam" id="TIGR04056">
    <property type="entry name" value="OMP_RagA_SusC"/>
    <property type="match status" value="1"/>
</dbReference>
<proteinExistence type="inferred from homology"/>
<evidence type="ECO:0000259" key="3">
    <source>
        <dbReference type="Pfam" id="PF07715"/>
    </source>
</evidence>
<feature type="domain" description="TonB-dependent receptor plug" evidence="3">
    <location>
        <begin position="122"/>
        <end position="232"/>
    </location>
</feature>
<dbReference type="EMBL" id="CP149822">
    <property type="protein sequence ID" value="WZN40881.1"/>
    <property type="molecule type" value="Genomic_DNA"/>
</dbReference>
<dbReference type="SUPFAM" id="SSF56935">
    <property type="entry name" value="Porins"/>
    <property type="match status" value="1"/>
</dbReference>
<keyword evidence="1" id="KW-0472">Membrane</keyword>
<dbReference type="InterPro" id="IPR012910">
    <property type="entry name" value="Plug_dom"/>
</dbReference>
<dbReference type="PROSITE" id="PS52016">
    <property type="entry name" value="TONB_DEPENDENT_REC_3"/>
    <property type="match status" value="1"/>
</dbReference>
<dbReference type="Gene3D" id="2.60.40.1120">
    <property type="entry name" value="Carboxypeptidase-like, regulatory domain"/>
    <property type="match status" value="1"/>
</dbReference>
<feature type="signal peptide" evidence="2">
    <location>
        <begin position="1"/>
        <end position="24"/>
    </location>
</feature>
<sequence>MQQKIQHTLALAALLACAAFPAAAQQEKGDVRTGRVTDVHGRPLAGVSVQTLDGRNGTATGANGQFTLPLSTSQLSLTAWVRGYRRDTLEPGNSADIHIVLQRDVHQLDEPVYMGYTSRDRRGLTGAVATVSGEVLERAPVANLGMTFAGRLPGLYTHESGSELSRATTDMFIRGLSSARRQGPLVIMDGTLVSFNSAQTLEYITPAEIESVSVLKDASAQALYGIQGANGIIVVTTKRGTKGPLKVDVRLDQSIQEVTTRPVYIGSYEYATLRNQAAKNDGRGDFFAFNQAQVEGFRTGSDRNLYPENNWYDRYMRDQAKMERVNVSLSGGNDRVQFFSNLNVMHQGGQWNIDTDKYKSDANNVWVNYRSNLDMNLHKHIKAFLRLSGNIKRERTPGSGNATVYSSLFQMAPTVYGPLTPAIIDPLGKVPPAGEQVITTDKIGSPTYGMLNRSGYYRHTVVNINSQVGVEADLGWLTKGLTLTGTFAYQTNSVGSLSTTQNYERWMRTDRRDTLAFVKKGGETNTPLGYGKSSSYYYHLTYHSQLDYSRAFGKHHVGATAFGYFQNLTTADNGAPGMLPYTRLSLGGEVTYNYAGKYYLQFDLGRSGSEQYARDVRFTSTPAVSAAWLVTGERWLEGAEWLSLLKLRGSWGKTANDRNGLSRFAYLDNVTFGGGGPLGYLQYNITENLVGNPLITAEISTKRNAGIDIGLINMLHITADVFNEKMNNMVVAAVNKIPQYQGIPLGNYPRTNMGVFENKGYEVSATISKDLNKNWGFSLGGWFAYTKNTIISWNEAKRAADYAYRNWEEGFSLGTEFGYVVDRSNGNGYFNSQEEITESGLTYAFGTPRPGDLRYTDLNGDNIIDQKDRAPMGYGNTPRQQYAVNGGVRFRSLELNFLFQGTGQYASSYSGMGVRETEFDGVYGSLHRKAWTPERYAAGEEITYPALSLIKTVNHETNTFYFYDRSYLRLKNLELMWTLPGNFAKKLAAQRLRILLSGQNLLTWDKLPSTDFGPESGGYGAFPVYRVYNAGVQLQF</sequence>